<keyword evidence="2" id="KW-1185">Reference proteome</keyword>
<sequence>MLCPIEAIKQRLKEAKGHETSLFGYYNVNKERVHLTKDAVTKVLTNVWRQGKFEGISGHSFRVGGALLRNALGVDIQEICHLGRWVSDCYKLYIRPYSPAERSEALLLLKQLDTCWKN</sequence>
<reference evidence="2" key="2">
    <citation type="journal article" date="2018" name="Mol. Plant Microbe Interact.">
        <title>Genome sequence resources for the wheat stripe rust pathogen (Puccinia striiformis f. sp. tritici) and the barley stripe rust pathogen (Puccinia striiformis f. sp. hordei).</title>
        <authorList>
            <person name="Xia C."/>
            <person name="Wang M."/>
            <person name="Yin C."/>
            <person name="Cornejo O.E."/>
            <person name="Hulbert S.H."/>
            <person name="Chen X."/>
        </authorList>
    </citation>
    <scope>NUCLEOTIDE SEQUENCE [LARGE SCALE GENOMIC DNA]</scope>
    <source>
        <strain evidence="2">93-210</strain>
    </source>
</reference>
<comment type="caution">
    <text evidence="1">The sequence shown here is derived from an EMBL/GenBank/DDBJ whole genome shotgun (WGS) entry which is preliminary data.</text>
</comment>
<dbReference type="EMBL" id="CM045870">
    <property type="protein sequence ID" value="KAI7953738.1"/>
    <property type="molecule type" value="Genomic_DNA"/>
</dbReference>
<gene>
    <name evidence="1" type="ORF">MJO28_006285</name>
</gene>
<protein>
    <submittedName>
        <fullName evidence="1">Uncharacterized protein</fullName>
    </submittedName>
</protein>
<dbReference type="Proteomes" id="UP001060170">
    <property type="component" value="Chromosome 6"/>
</dbReference>
<reference evidence="1 2" key="3">
    <citation type="journal article" date="2022" name="Microbiol. Spectr.">
        <title>Folding features and dynamics of 3D genome architecture in plant fungal pathogens.</title>
        <authorList>
            <person name="Xia C."/>
        </authorList>
    </citation>
    <scope>NUCLEOTIDE SEQUENCE [LARGE SCALE GENOMIC DNA]</scope>
    <source>
        <strain evidence="1 2">93-210</strain>
    </source>
</reference>
<proteinExistence type="predicted"/>
<evidence type="ECO:0000313" key="2">
    <source>
        <dbReference type="Proteomes" id="UP001060170"/>
    </source>
</evidence>
<organism evidence="1 2">
    <name type="scientific">Puccinia striiformis f. sp. tritici</name>
    <dbReference type="NCBI Taxonomy" id="168172"/>
    <lineage>
        <taxon>Eukaryota</taxon>
        <taxon>Fungi</taxon>
        <taxon>Dikarya</taxon>
        <taxon>Basidiomycota</taxon>
        <taxon>Pucciniomycotina</taxon>
        <taxon>Pucciniomycetes</taxon>
        <taxon>Pucciniales</taxon>
        <taxon>Pucciniaceae</taxon>
        <taxon>Puccinia</taxon>
    </lineage>
</organism>
<accession>A0ACC0EH11</accession>
<name>A0ACC0EH11_9BASI</name>
<reference evidence="2" key="1">
    <citation type="journal article" date="2018" name="BMC Genomics">
        <title>Genomic insights into host adaptation between the wheat stripe rust pathogen (Puccinia striiformis f. sp. tritici) and the barley stripe rust pathogen (Puccinia striiformis f. sp. hordei).</title>
        <authorList>
            <person name="Xia C."/>
            <person name="Wang M."/>
            <person name="Yin C."/>
            <person name="Cornejo O.E."/>
            <person name="Hulbert S.H."/>
            <person name="Chen X."/>
        </authorList>
    </citation>
    <scope>NUCLEOTIDE SEQUENCE [LARGE SCALE GENOMIC DNA]</scope>
    <source>
        <strain evidence="2">93-210</strain>
    </source>
</reference>
<evidence type="ECO:0000313" key="1">
    <source>
        <dbReference type="EMBL" id="KAI7953738.1"/>
    </source>
</evidence>